<evidence type="ECO:0000256" key="1">
    <source>
        <dbReference type="SAM" id="Coils"/>
    </source>
</evidence>
<evidence type="ECO:0000256" key="3">
    <source>
        <dbReference type="SAM" id="Phobius"/>
    </source>
</evidence>
<gene>
    <name evidence="4" type="ORF">KVT40_008535</name>
</gene>
<feature type="compositionally biased region" description="Polar residues" evidence="2">
    <location>
        <begin position="1"/>
        <end position="21"/>
    </location>
</feature>
<feature type="region of interest" description="Disordered" evidence="2">
    <location>
        <begin position="1"/>
        <end position="23"/>
    </location>
</feature>
<feature type="coiled-coil region" evidence="1">
    <location>
        <begin position="44"/>
        <end position="137"/>
    </location>
</feature>
<keyword evidence="3" id="KW-0472">Membrane</keyword>
<evidence type="ECO:0000256" key="2">
    <source>
        <dbReference type="SAM" id="MobiDB-lite"/>
    </source>
</evidence>
<organism evidence="4 5">
    <name type="scientific">Elsinoe batatas</name>
    <dbReference type="NCBI Taxonomy" id="2601811"/>
    <lineage>
        <taxon>Eukaryota</taxon>
        <taxon>Fungi</taxon>
        <taxon>Dikarya</taxon>
        <taxon>Ascomycota</taxon>
        <taxon>Pezizomycotina</taxon>
        <taxon>Dothideomycetes</taxon>
        <taxon>Dothideomycetidae</taxon>
        <taxon>Myriangiales</taxon>
        <taxon>Elsinoaceae</taxon>
        <taxon>Elsinoe</taxon>
    </lineage>
</organism>
<keyword evidence="1" id="KW-0175">Coiled coil</keyword>
<dbReference type="OrthoDB" id="3888997at2759"/>
<sequence length="439" mass="49694">MADQTPDTSTLPNELTQNQGDDYQKLKRKNDELATSNAGFYNDLAQKDKDIEDLNGQLDKQRARVRDLEAEEKRLKYETAVLDKLQKDHEETIQRLEQVKKEKGTLNSTHDHLLDEFKKLELELRRARSERDTARKQARDETYKVEQQASALTMEKEINAAYEAEINSLGQSKRRLDEIEGFLKENTILGRKLSKDISDCETSEIYTLLHEVIRLTENGRVNTEAFMSDLVVPRQRPMRQPSMQDELADIGEDLDSNYAGSPATALFPSPKYTKRPGARPPLSDEQPERNGAGEEKVRPPLDLDIFTPTTIASLPPSGRPELGLSPLRSTAISPTTVEPSISKAAGAQPKAAIYTEREATTWDIIELLPLHTKVMIMIIIGLIYELLYLRQQKMWLAANEVTRLAVIHLRDNSKSWLHVPAHMIFNAETLLGVQKGLMG</sequence>
<feature type="compositionally biased region" description="Basic and acidic residues" evidence="2">
    <location>
        <begin position="286"/>
        <end position="300"/>
    </location>
</feature>
<comment type="caution">
    <text evidence="4">The sequence shown here is derived from an EMBL/GenBank/DDBJ whole genome shotgun (WGS) entry which is preliminary data.</text>
</comment>
<feature type="transmembrane region" description="Helical" evidence="3">
    <location>
        <begin position="370"/>
        <end position="389"/>
    </location>
</feature>
<accession>A0A8K0KVL3</accession>
<name>A0A8K0KVL3_9PEZI</name>
<dbReference type="AlphaFoldDB" id="A0A8K0KVL3"/>
<reference evidence="4" key="1">
    <citation type="submission" date="2021-07" db="EMBL/GenBank/DDBJ databases">
        <title>Elsinoe batatas strain:CRI-CJ2 Genome sequencing and assembly.</title>
        <authorList>
            <person name="Huang L."/>
        </authorList>
    </citation>
    <scope>NUCLEOTIDE SEQUENCE</scope>
    <source>
        <strain evidence="4">CRI-CJ2</strain>
    </source>
</reference>
<keyword evidence="5" id="KW-1185">Reference proteome</keyword>
<dbReference type="EMBL" id="JAESVG020000010">
    <property type="protein sequence ID" value="KAG8623559.1"/>
    <property type="molecule type" value="Genomic_DNA"/>
</dbReference>
<evidence type="ECO:0000313" key="4">
    <source>
        <dbReference type="EMBL" id="KAG8623559.1"/>
    </source>
</evidence>
<proteinExistence type="predicted"/>
<feature type="region of interest" description="Disordered" evidence="2">
    <location>
        <begin position="254"/>
        <end position="300"/>
    </location>
</feature>
<protein>
    <submittedName>
        <fullName evidence="4">Uncharacterized protein</fullName>
    </submittedName>
</protein>
<evidence type="ECO:0000313" key="5">
    <source>
        <dbReference type="Proteomes" id="UP000809789"/>
    </source>
</evidence>
<keyword evidence="3" id="KW-1133">Transmembrane helix</keyword>
<keyword evidence="3" id="KW-0812">Transmembrane</keyword>
<dbReference type="Proteomes" id="UP000809789">
    <property type="component" value="Unassembled WGS sequence"/>
</dbReference>